<protein>
    <submittedName>
        <fullName evidence="1">Uncharacterized protein</fullName>
    </submittedName>
</protein>
<name>A0ACB0IEA2_TRIPR</name>
<dbReference type="Proteomes" id="UP001177021">
    <property type="component" value="Unassembled WGS sequence"/>
</dbReference>
<gene>
    <name evidence="1" type="ORF">MILVUS5_LOCUS2055</name>
</gene>
<comment type="caution">
    <text evidence="1">The sequence shown here is derived from an EMBL/GenBank/DDBJ whole genome shotgun (WGS) entry which is preliminary data.</text>
</comment>
<sequence length="84" mass="9241">MTKICLISKLAIAAVLNNPCTFAIVVITITIGVCLFSEFLGVICLPGQSPHLEQKRHNRCLDLEPGSTASLMNARYLFPNQYDC</sequence>
<keyword evidence="2" id="KW-1185">Reference proteome</keyword>
<evidence type="ECO:0000313" key="2">
    <source>
        <dbReference type="Proteomes" id="UP001177021"/>
    </source>
</evidence>
<proteinExistence type="predicted"/>
<evidence type="ECO:0000313" key="1">
    <source>
        <dbReference type="EMBL" id="CAJ2630238.1"/>
    </source>
</evidence>
<organism evidence="1 2">
    <name type="scientific">Trifolium pratense</name>
    <name type="common">Red clover</name>
    <dbReference type="NCBI Taxonomy" id="57577"/>
    <lineage>
        <taxon>Eukaryota</taxon>
        <taxon>Viridiplantae</taxon>
        <taxon>Streptophyta</taxon>
        <taxon>Embryophyta</taxon>
        <taxon>Tracheophyta</taxon>
        <taxon>Spermatophyta</taxon>
        <taxon>Magnoliopsida</taxon>
        <taxon>eudicotyledons</taxon>
        <taxon>Gunneridae</taxon>
        <taxon>Pentapetalae</taxon>
        <taxon>rosids</taxon>
        <taxon>fabids</taxon>
        <taxon>Fabales</taxon>
        <taxon>Fabaceae</taxon>
        <taxon>Papilionoideae</taxon>
        <taxon>50 kb inversion clade</taxon>
        <taxon>NPAAA clade</taxon>
        <taxon>Hologalegina</taxon>
        <taxon>IRL clade</taxon>
        <taxon>Trifolieae</taxon>
        <taxon>Trifolium</taxon>
    </lineage>
</organism>
<reference evidence="1" key="1">
    <citation type="submission" date="2023-10" db="EMBL/GenBank/DDBJ databases">
        <authorList>
            <person name="Rodriguez Cubillos JULIANA M."/>
            <person name="De Vega J."/>
        </authorList>
    </citation>
    <scope>NUCLEOTIDE SEQUENCE</scope>
</reference>
<dbReference type="EMBL" id="CASHSV030000001">
    <property type="protein sequence ID" value="CAJ2630238.1"/>
    <property type="molecule type" value="Genomic_DNA"/>
</dbReference>
<accession>A0ACB0IEA2</accession>